<dbReference type="Proteomes" id="UP001152607">
    <property type="component" value="Unassembled WGS sequence"/>
</dbReference>
<feature type="compositionally biased region" description="Low complexity" evidence="1">
    <location>
        <begin position="809"/>
        <end position="818"/>
    </location>
</feature>
<feature type="compositionally biased region" description="Low complexity" evidence="1">
    <location>
        <begin position="1268"/>
        <end position="1280"/>
    </location>
</feature>
<dbReference type="EMBL" id="CAOQHR010000003">
    <property type="protein sequence ID" value="CAI6331930.1"/>
    <property type="molecule type" value="Genomic_DNA"/>
</dbReference>
<feature type="compositionally biased region" description="Polar residues" evidence="1">
    <location>
        <begin position="955"/>
        <end position="982"/>
    </location>
</feature>
<feature type="compositionally biased region" description="Polar residues" evidence="1">
    <location>
        <begin position="1124"/>
        <end position="1143"/>
    </location>
</feature>
<feature type="region of interest" description="Disordered" evidence="1">
    <location>
        <begin position="587"/>
        <end position="611"/>
    </location>
</feature>
<feature type="region of interest" description="Disordered" evidence="1">
    <location>
        <begin position="1124"/>
        <end position="1163"/>
    </location>
</feature>
<feature type="compositionally biased region" description="Polar residues" evidence="1">
    <location>
        <begin position="1254"/>
        <end position="1267"/>
    </location>
</feature>
<dbReference type="OrthoDB" id="3793279at2759"/>
<proteinExistence type="predicted"/>
<name>A0A9W4XNT6_9PLEO</name>
<feature type="compositionally biased region" description="Polar residues" evidence="1">
    <location>
        <begin position="1011"/>
        <end position="1021"/>
    </location>
</feature>
<comment type="caution">
    <text evidence="2">The sequence shown here is derived from an EMBL/GenBank/DDBJ whole genome shotgun (WGS) entry which is preliminary data.</text>
</comment>
<feature type="compositionally biased region" description="Polar residues" evidence="1">
    <location>
        <begin position="597"/>
        <end position="611"/>
    </location>
</feature>
<feature type="region of interest" description="Disordered" evidence="1">
    <location>
        <begin position="770"/>
        <end position="818"/>
    </location>
</feature>
<evidence type="ECO:0000313" key="3">
    <source>
        <dbReference type="Proteomes" id="UP001152607"/>
    </source>
</evidence>
<feature type="region of interest" description="Disordered" evidence="1">
    <location>
        <begin position="1220"/>
        <end position="1280"/>
    </location>
</feature>
<feature type="compositionally biased region" description="Polar residues" evidence="1">
    <location>
        <begin position="853"/>
        <end position="875"/>
    </location>
</feature>
<accession>A0A9W4XNT6</accession>
<feature type="region of interest" description="Disordered" evidence="1">
    <location>
        <begin position="847"/>
        <end position="875"/>
    </location>
</feature>
<feature type="compositionally biased region" description="Polar residues" evidence="1">
    <location>
        <begin position="1055"/>
        <end position="1070"/>
    </location>
</feature>
<reference evidence="2" key="1">
    <citation type="submission" date="2023-01" db="EMBL/GenBank/DDBJ databases">
        <authorList>
            <person name="Van Ghelder C."/>
            <person name="Rancurel C."/>
        </authorList>
    </citation>
    <scope>NUCLEOTIDE SEQUENCE</scope>
    <source>
        <strain evidence="2">CNCM I-4278</strain>
    </source>
</reference>
<feature type="compositionally biased region" description="Polar residues" evidence="1">
    <location>
        <begin position="172"/>
        <end position="182"/>
    </location>
</feature>
<gene>
    <name evidence="2" type="ORF">PDIGIT_LOCUS4959</name>
</gene>
<protein>
    <submittedName>
        <fullName evidence="2">Uncharacterized protein</fullName>
    </submittedName>
</protein>
<feature type="region of interest" description="Disordered" evidence="1">
    <location>
        <begin position="172"/>
        <end position="191"/>
    </location>
</feature>
<feature type="compositionally biased region" description="Polar residues" evidence="1">
    <location>
        <begin position="1220"/>
        <end position="1240"/>
    </location>
</feature>
<evidence type="ECO:0000313" key="2">
    <source>
        <dbReference type="EMBL" id="CAI6331930.1"/>
    </source>
</evidence>
<evidence type="ECO:0000256" key="1">
    <source>
        <dbReference type="SAM" id="MobiDB-lite"/>
    </source>
</evidence>
<organism evidence="2 3">
    <name type="scientific">Periconia digitata</name>
    <dbReference type="NCBI Taxonomy" id="1303443"/>
    <lineage>
        <taxon>Eukaryota</taxon>
        <taxon>Fungi</taxon>
        <taxon>Dikarya</taxon>
        <taxon>Ascomycota</taxon>
        <taxon>Pezizomycotina</taxon>
        <taxon>Dothideomycetes</taxon>
        <taxon>Pleosporomycetidae</taxon>
        <taxon>Pleosporales</taxon>
        <taxon>Massarineae</taxon>
        <taxon>Periconiaceae</taxon>
        <taxon>Periconia</taxon>
    </lineage>
</organism>
<sequence length="1736" mass="176307">MLILVIKPLFKGRLSSYRTAPSGVLRLLHRSTSHSLECSVMYISHPWLASAIALSIPTFAHARVAQHTLDTGARKGTAKDDSSPPWWPIKNIFKRQSEIDCSFPNSYYSILNSTGRGDKEVQYFCNRWLAIPPKIVETEITPTITITTTDRSTKLATSTTRTTITVEQTITRSSVPATESTKSSPISAVPTTTPAPIVPRAANVEARVNKIINSVLENGMATPTATPGDSIKDEDDKKLSLACSCADVEPTSTSTITSTASPVSTTTARFFLVFQTLTTTKTVTTRINVDNATPTPPIMPTGSSQSPNISTAILTPTVVAPSITLPPSIVLVSTGSIAPTAGPVGPRLPVVIGFPFSCPKSTDSSPRFIVGDFLYEYSLQCDKAIVGSTAIVPPQEVNDPTACAELCSLMNEGARSSLCQSAQFTPILGLEKGSCVLNGPANNLVDQPGSIAIVLINTSSPNAEGCDAIASKTPSSNTTSAPAAASILASISSASYSRSIPGFQTRSEAGGAFKTMFSTGYTDSLGYYYYSWYEIEASSTAWQEIYRASWSACPQSTRTPIGLPASVTGDGAIFSTGYSTATTLATGGGGVQPPSPASSVTGIATPTSASSREPDIFIRSGESTFYTSNGGFGVIPPPSRTVSSALFANSTLSPPGSDAFTLSSATSTYNFTGGARSLKSTGGEATNTGLWSSVSTNSTGGNGVYSPFTTSTPISEAGQAFTTGGAMSIFNSTGGNGGIHPTPPANISASPATSGGIEFTISGQSSAFFSTGGFGSQGPIPGTANSSLPLPTAPSSELPSNNSTVSFPASATSGSSGLLNSSLPGGSAAFSTGGAFSTFFSTGGNGVIPPRPTNASQSVVPSQTPSLNPNETALLSSGTGAFTTAGSFSIASSTGGSGGTPPSLSNVSETASASFPASSLNNTSIIGTGALTISSSASIILSTGGFGVIPPAPSNASGTAPSIHSTPSANTTLPSATGTASTEGDVAILSTTGSSGIIPPPSQNTTTSPQASITPSPSFNASVPIDTDLTTASATSVPEEDEGGFSAVSEGVPPSSETSENATTTVGSSSLPTLSVNASTSLVATGPITSSSGNFTISGSTAVSFSTGASGVISPVMNLTTALPSLTPSPSGNVSSSTDTEGSISDKPRTPNTRNSTVVPIGTAPSTGFTALANSTTTTMVLPSSSKPQWGGYGPPPQVTPTTTVQITTSLPGTLQLSMSTPPLSANSSLPIINSTSLGTHSEDEDDRRRKSKSSTPSAQFPTLTANTTIPFGTGSGSTPTSTINPTASDFLPPPSFNSSGLLPTGTAPLTTPLLSVNSSSVLPTGSISATLPPVSFNFSLTGSTGLVSSAVPTESLSIWSNSSMPLGTGTTAIPVSLNETSFPGTSYVPVPSLTPSPSLNSSLSTGTSPSSLTPIITANSSLPTVSGTGAFPMESGNSTGLLPTGTTSTNFLAPLSNTSSYFPTYTPISPPPSSGIIPSSANTTSPPGTSEACPTASFSVVERVSIITTTYYETVPVGPSTCLPTASASLPIAALNATSSTSLVLPSSGVSLPWSPRFRRSGEIATPEQIEAACKDSVNLVLNPNFALDDTDETSALEWTTVSDDPSIAFRHVTSKPPAVTPSFARVLATTAGPYLTASQPLTLCPGRQYTLSSFNKQANLLNRCTVEYLIGNDLVASASPQEVFLKKEEFFTAGATPEAVSQDLRIRAKCVGSSGGGNAPMEVNFREVKVALVV</sequence>
<feature type="compositionally biased region" description="Polar residues" evidence="1">
    <location>
        <begin position="1150"/>
        <end position="1163"/>
    </location>
</feature>
<feature type="compositionally biased region" description="Polar residues" evidence="1">
    <location>
        <begin position="783"/>
        <end position="807"/>
    </location>
</feature>
<feature type="region of interest" description="Disordered" evidence="1">
    <location>
        <begin position="955"/>
        <end position="1070"/>
    </location>
</feature>
<keyword evidence="3" id="KW-1185">Reference proteome</keyword>